<sequence>MTTPDRSPSSFEQGRRLVKEISKIPVNPDIGNDMKTLLSKKFLDPIKQLEDIVNETMSKELWEETVKNISFTPLQKLGWQIIQKKNEGKQQFEEIISELEKTNQLVCAIQSELDQTKTQLANGAVDFESLSTDRLNEIHNKIDDILRNRTPSDNHNQSNITNNNLNINEEKLQELIRSTSNEILSTEIHKQLEDLMNSVNDKISQNGEEK</sequence>
<dbReference type="SMR" id="A2DHF9"/>
<dbReference type="Proteomes" id="UP000001542">
    <property type="component" value="Unassembled WGS sequence"/>
</dbReference>
<gene>
    <name evidence="1" type="ORF">TVAG_021790</name>
</gene>
<accession>A2DHF9</accession>
<dbReference type="EMBL" id="DS113200">
    <property type="protein sequence ID" value="EAY20232.1"/>
    <property type="molecule type" value="Genomic_DNA"/>
</dbReference>
<proteinExistence type="predicted"/>
<reference evidence="1" key="2">
    <citation type="journal article" date="2007" name="Science">
        <title>Draft genome sequence of the sexually transmitted pathogen Trichomonas vaginalis.</title>
        <authorList>
            <person name="Carlton J.M."/>
            <person name="Hirt R.P."/>
            <person name="Silva J.C."/>
            <person name="Delcher A.L."/>
            <person name="Schatz M."/>
            <person name="Zhao Q."/>
            <person name="Wortman J.R."/>
            <person name="Bidwell S.L."/>
            <person name="Alsmark U.C.M."/>
            <person name="Besteiro S."/>
            <person name="Sicheritz-Ponten T."/>
            <person name="Noel C.J."/>
            <person name="Dacks J.B."/>
            <person name="Foster P.G."/>
            <person name="Simillion C."/>
            <person name="Van de Peer Y."/>
            <person name="Miranda-Saavedra D."/>
            <person name="Barton G.J."/>
            <person name="Westrop G.D."/>
            <person name="Mueller S."/>
            <person name="Dessi D."/>
            <person name="Fiori P.L."/>
            <person name="Ren Q."/>
            <person name="Paulsen I."/>
            <person name="Zhang H."/>
            <person name="Bastida-Corcuera F.D."/>
            <person name="Simoes-Barbosa A."/>
            <person name="Brown M.T."/>
            <person name="Hayes R.D."/>
            <person name="Mukherjee M."/>
            <person name="Okumura C.Y."/>
            <person name="Schneider R."/>
            <person name="Smith A.J."/>
            <person name="Vanacova S."/>
            <person name="Villalvazo M."/>
            <person name="Haas B.J."/>
            <person name="Pertea M."/>
            <person name="Feldblyum T.V."/>
            <person name="Utterback T.R."/>
            <person name="Shu C.L."/>
            <person name="Osoegawa K."/>
            <person name="de Jong P.J."/>
            <person name="Hrdy I."/>
            <person name="Horvathova L."/>
            <person name="Zubacova Z."/>
            <person name="Dolezal P."/>
            <person name="Malik S.B."/>
            <person name="Logsdon J.M. Jr."/>
            <person name="Henze K."/>
            <person name="Gupta A."/>
            <person name="Wang C.C."/>
            <person name="Dunne R.L."/>
            <person name="Upcroft J.A."/>
            <person name="Upcroft P."/>
            <person name="White O."/>
            <person name="Salzberg S.L."/>
            <person name="Tang P."/>
            <person name="Chiu C.-H."/>
            <person name="Lee Y.-S."/>
            <person name="Embley T.M."/>
            <person name="Coombs G.H."/>
            <person name="Mottram J.C."/>
            <person name="Tachezy J."/>
            <person name="Fraser-Liggett C.M."/>
            <person name="Johnson P.J."/>
        </authorList>
    </citation>
    <scope>NUCLEOTIDE SEQUENCE [LARGE SCALE GENOMIC DNA]</scope>
    <source>
        <strain evidence="1">G3</strain>
    </source>
</reference>
<organism evidence="1 2">
    <name type="scientific">Trichomonas vaginalis (strain ATCC PRA-98 / G3)</name>
    <dbReference type="NCBI Taxonomy" id="412133"/>
    <lineage>
        <taxon>Eukaryota</taxon>
        <taxon>Metamonada</taxon>
        <taxon>Parabasalia</taxon>
        <taxon>Trichomonadida</taxon>
        <taxon>Trichomonadidae</taxon>
        <taxon>Trichomonas</taxon>
    </lineage>
</organism>
<dbReference type="VEuPathDB" id="TrichDB:TVAG_021790"/>
<dbReference type="AlphaFoldDB" id="A2DHF9"/>
<name>A2DHF9_TRIV3</name>
<dbReference type="RefSeq" id="XP_001581218.1">
    <property type="nucleotide sequence ID" value="XM_001581168.1"/>
</dbReference>
<evidence type="ECO:0000313" key="1">
    <source>
        <dbReference type="EMBL" id="EAY20232.1"/>
    </source>
</evidence>
<evidence type="ECO:0000313" key="2">
    <source>
        <dbReference type="Proteomes" id="UP000001542"/>
    </source>
</evidence>
<keyword evidence="2" id="KW-1185">Reference proteome</keyword>
<protein>
    <submittedName>
        <fullName evidence="1">Uncharacterized protein</fullName>
    </submittedName>
</protein>
<dbReference type="InParanoid" id="A2DHF9"/>
<dbReference type="VEuPathDB" id="TrichDB:TVAGG3_0678540"/>
<dbReference type="KEGG" id="tva:5465767"/>
<reference evidence="1" key="1">
    <citation type="submission" date="2006-10" db="EMBL/GenBank/DDBJ databases">
        <authorList>
            <person name="Amadeo P."/>
            <person name="Zhao Q."/>
            <person name="Wortman J."/>
            <person name="Fraser-Liggett C."/>
            <person name="Carlton J."/>
        </authorList>
    </citation>
    <scope>NUCLEOTIDE SEQUENCE</scope>
    <source>
        <strain evidence="1">G3</strain>
    </source>
</reference>